<evidence type="ECO:0000313" key="1">
    <source>
        <dbReference type="EMBL" id="GAA5508439.1"/>
    </source>
</evidence>
<keyword evidence="2" id="KW-1185">Reference proteome</keyword>
<protein>
    <submittedName>
        <fullName evidence="1">Uncharacterized protein</fullName>
    </submittedName>
</protein>
<dbReference type="Proteomes" id="UP001416858">
    <property type="component" value="Unassembled WGS sequence"/>
</dbReference>
<reference evidence="1 2" key="1">
    <citation type="submission" date="2024-02" db="EMBL/GenBank/DDBJ databases">
        <title>Rhodopirellula caenicola NBRC 110016.</title>
        <authorList>
            <person name="Ichikawa N."/>
            <person name="Katano-Makiyama Y."/>
            <person name="Hidaka K."/>
        </authorList>
    </citation>
    <scope>NUCLEOTIDE SEQUENCE [LARGE SCALE GENOMIC DNA]</scope>
    <source>
        <strain evidence="1 2">NBRC 110016</strain>
    </source>
</reference>
<proteinExistence type="predicted"/>
<dbReference type="EMBL" id="BAABRO010000009">
    <property type="protein sequence ID" value="GAA5508439.1"/>
    <property type="molecule type" value="Genomic_DNA"/>
</dbReference>
<sequence length="97" mass="10994">MDFLVRQWCIRRTRKSIVRINQQTVDGFRCQQQNRRSSGVNRFYAIGYTASVYGCRETGERGFVWRKVAVRSSQSICSLPPAASCCFSQSVNSSSTA</sequence>
<name>A0ABP9VTF2_9BACT</name>
<organism evidence="1 2">
    <name type="scientific">Novipirellula caenicola</name>
    <dbReference type="NCBI Taxonomy" id="1536901"/>
    <lineage>
        <taxon>Bacteria</taxon>
        <taxon>Pseudomonadati</taxon>
        <taxon>Planctomycetota</taxon>
        <taxon>Planctomycetia</taxon>
        <taxon>Pirellulales</taxon>
        <taxon>Pirellulaceae</taxon>
        <taxon>Novipirellula</taxon>
    </lineage>
</organism>
<gene>
    <name evidence="1" type="ORF">Rcae01_03905</name>
</gene>
<accession>A0ABP9VTF2</accession>
<comment type="caution">
    <text evidence="1">The sequence shown here is derived from an EMBL/GenBank/DDBJ whole genome shotgun (WGS) entry which is preliminary data.</text>
</comment>
<evidence type="ECO:0000313" key="2">
    <source>
        <dbReference type="Proteomes" id="UP001416858"/>
    </source>
</evidence>